<evidence type="ECO:0000313" key="2">
    <source>
        <dbReference type="EMBL" id="TRZ05075.1"/>
    </source>
</evidence>
<comment type="caution">
    <text evidence="2">The sequence shown here is derived from an EMBL/GenBank/DDBJ whole genome shotgun (WGS) entry which is preliminary data.</text>
</comment>
<feature type="domain" description="Peptidase A1" evidence="1">
    <location>
        <begin position="1"/>
        <end position="52"/>
    </location>
</feature>
<accession>A0A8K1D4Q2</accession>
<protein>
    <recommendedName>
        <fullName evidence="1">Peptidase A1 domain-containing protein</fullName>
    </recommendedName>
</protein>
<dbReference type="Gene3D" id="2.40.70.10">
    <property type="entry name" value="Acid Proteases"/>
    <property type="match status" value="1"/>
</dbReference>
<feature type="non-terminal residue" evidence="2">
    <location>
        <position position="1"/>
    </location>
</feature>
<keyword evidence="3" id="KW-1185">Reference proteome</keyword>
<dbReference type="PROSITE" id="PS51767">
    <property type="entry name" value="PEPTIDASE_A1"/>
    <property type="match status" value="1"/>
</dbReference>
<dbReference type="EMBL" id="SWJQ01006612">
    <property type="protein sequence ID" value="TRZ05075.1"/>
    <property type="molecule type" value="Genomic_DNA"/>
</dbReference>
<dbReference type="Pfam" id="PF00026">
    <property type="entry name" value="Asp"/>
    <property type="match status" value="1"/>
</dbReference>
<proteinExistence type="predicted"/>
<gene>
    <name evidence="2" type="ORF">HGM15179_022032</name>
</gene>
<evidence type="ECO:0000313" key="3">
    <source>
        <dbReference type="Proteomes" id="UP000796761"/>
    </source>
</evidence>
<name>A0A8K1D4Q2_9PASS</name>
<sequence length="52" mass="5985">VLGGIEPSLYTGEIWYTPIKEEWYYQVEILKLEVGGQNLELDCREVLALLSL</sequence>
<dbReference type="OrthoDB" id="2747330at2759"/>
<organism evidence="2 3">
    <name type="scientific">Zosterops borbonicus</name>
    <dbReference type="NCBI Taxonomy" id="364589"/>
    <lineage>
        <taxon>Eukaryota</taxon>
        <taxon>Metazoa</taxon>
        <taxon>Chordata</taxon>
        <taxon>Craniata</taxon>
        <taxon>Vertebrata</taxon>
        <taxon>Euteleostomi</taxon>
        <taxon>Archelosauria</taxon>
        <taxon>Archosauria</taxon>
        <taxon>Dinosauria</taxon>
        <taxon>Saurischia</taxon>
        <taxon>Theropoda</taxon>
        <taxon>Coelurosauria</taxon>
        <taxon>Aves</taxon>
        <taxon>Neognathae</taxon>
        <taxon>Neoaves</taxon>
        <taxon>Telluraves</taxon>
        <taxon>Australaves</taxon>
        <taxon>Passeriformes</taxon>
        <taxon>Sylvioidea</taxon>
        <taxon>Zosteropidae</taxon>
        <taxon>Zosterops</taxon>
    </lineage>
</organism>
<dbReference type="AlphaFoldDB" id="A0A8K1D4Q2"/>
<dbReference type="InterPro" id="IPR021109">
    <property type="entry name" value="Peptidase_aspartic_dom_sf"/>
</dbReference>
<evidence type="ECO:0000259" key="1">
    <source>
        <dbReference type="PROSITE" id="PS51767"/>
    </source>
</evidence>
<dbReference type="InterPro" id="IPR033121">
    <property type="entry name" value="PEPTIDASE_A1"/>
</dbReference>
<dbReference type="Proteomes" id="UP000796761">
    <property type="component" value="Unassembled WGS sequence"/>
</dbReference>
<reference evidence="2" key="1">
    <citation type="submission" date="2019-04" db="EMBL/GenBank/DDBJ databases">
        <title>Genome assembly of Zosterops borbonicus 15179.</title>
        <authorList>
            <person name="Leroy T."/>
            <person name="Anselmetti Y."/>
            <person name="Tilak M.-K."/>
            <person name="Nabholz B."/>
        </authorList>
    </citation>
    <scope>NUCLEOTIDE SEQUENCE</scope>
    <source>
        <strain evidence="2">HGM_15179</strain>
        <tissue evidence="2">Muscle</tissue>
    </source>
</reference>
<dbReference type="SUPFAM" id="SSF50630">
    <property type="entry name" value="Acid proteases"/>
    <property type="match status" value="1"/>
</dbReference>